<reference evidence="10 11" key="1">
    <citation type="submission" date="2020-08" db="EMBL/GenBank/DDBJ databases">
        <title>Plant Genome Project.</title>
        <authorList>
            <person name="Zhang R.-G."/>
        </authorList>
    </citation>
    <scope>NUCLEOTIDE SEQUENCE [LARGE SCALE GENOMIC DNA]</scope>
    <source>
        <tissue evidence="10">Rhizome</tissue>
    </source>
</reference>
<dbReference type="Gene3D" id="3.30.200.20">
    <property type="entry name" value="Phosphorylase Kinase, domain 1"/>
    <property type="match status" value="1"/>
</dbReference>
<feature type="domain" description="Protein kinase" evidence="9">
    <location>
        <begin position="964"/>
        <end position="1256"/>
    </location>
</feature>
<evidence type="ECO:0000256" key="3">
    <source>
        <dbReference type="ARBA" id="ARBA00022741"/>
    </source>
</evidence>
<dbReference type="InterPro" id="IPR017441">
    <property type="entry name" value="Protein_kinase_ATP_BS"/>
</dbReference>
<dbReference type="Pfam" id="PF07714">
    <property type="entry name" value="PK_Tyr_Ser-Thr"/>
    <property type="match status" value="1"/>
</dbReference>
<keyword evidence="4" id="KW-0418">Kinase</keyword>
<dbReference type="GO" id="GO:0005524">
    <property type="term" value="F:ATP binding"/>
    <property type="evidence" value="ECO:0007669"/>
    <property type="project" value="UniProtKB-UniRule"/>
</dbReference>
<feature type="region of interest" description="Disordered" evidence="7">
    <location>
        <begin position="1340"/>
        <end position="1363"/>
    </location>
</feature>
<accession>A0A8J5FR68</accession>
<dbReference type="PANTHER" id="PTHR47989">
    <property type="entry name" value="OS01G0750732 PROTEIN"/>
    <property type="match status" value="1"/>
</dbReference>
<dbReference type="PROSITE" id="PS00107">
    <property type="entry name" value="PROTEIN_KINASE_ATP"/>
    <property type="match status" value="1"/>
</dbReference>
<keyword evidence="2" id="KW-0808">Transferase</keyword>
<feature type="compositionally biased region" description="Polar residues" evidence="7">
    <location>
        <begin position="422"/>
        <end position="432"/>
    </location>
</feature>
<dbReference type="GO" id="GO:0004672">
    <property type="term" value="F:protein kinase activity"/>
    <property type="evidence" value="ECO:0007669"/>
    <property type="project" value="InterPro"/>
</dbReference>
<evidence type="ECO:0000256" key="7">
    <source>
        <dbReference type="SAM" id="MobiDB-lite"/>
    </source>
</evidence>
<keyword evidence="11" id="KW-1185">Reference proteome</keyword>
<protein>
    <recommendedName>
        <fullName evidence="9">Protein kinase domain-containing protein</fullName>
    </recommendedName>
</protein>
<dbReference type="InterPro" id="IPR008271">
    <property type="entry name" value="Ser/Thr_kinase_AS"/>
</dbReference>
<dbReference type="Proteomes" id="UP000734854">
    <property type="component" value="Unassembled WGS sequence"/>
</dbReference>
<dbReference type="Pfam" id="PF23180">
    <property type="entry name" value="ALE2_N"/>
    <property type="match status" value="1"/>
</dbReference>
<keyword evidence="8" id="KW-0812">Transmembrane</keyword>
<feature type="binding site" evidence="6">
    <location>
        <position position="1058"/>
    </location>
    <ligand>
        <name>ATP</name>
        <dbReference type="ChEBI" id="CHEBI:30616"/>
    </ligand>
</feature>
<dbReference type="InterPro" id="IPR011009">
    <property type="entry name" value="Kinase-like_dom_sf"/>
</dbReference>
<evidence type="ECO:0000256" key="8">
    <source>
        <dbReference type="SAM" id="Phobius"/>
    </source>
</evidence>
<sequence>MLLAGFDIKLRFCRLGLVQDLSFGVVRLWRCDRLEEEAKAKFCLSFPVWICSMKEQQDGTLTRKNVWPRLLFGLLLLLLLAICGSKGPYFKLYPISRRMLLQTIIGSPAGDAKMEINTSKLPRISSFPHLQTLNLDTSLTESESMPNSSAPSLSMVTQGTPSIIMPKLEILPPTSHAVVPSIPPSSLSDHITEQHKQIEVEPPKASVVPDAPTPKGIPQADWHGKAHDNSRLAAAPVAHGPVASPVIVISPAIHENSHIPVAAPPLNLFNHPTPVNYSNANEPIASPVTAPSVPPPPEDLANHTTPDNDSYIKGPAISPATTISPAIRENSSIPVAAPPLNLLNHSTPVNYSHEPARSPVTVPPPVFHESHGMPVASPPEDLSNYAAPTNGSRPEGPATPPVTAYSPAFHDNSGIPLAAPPQSLSNQTNPLNYSHAKGPIKSPVTAPSPALHGSHGIPVAPSPEDLSNYSAPVTEGPVVSPVTALPPTVHVNPVTPVAAPPEDLSNNRTHHNDSNTKGTNTQFGGPAVSPVVAPPPSIHENYGMPVAGPPEGVSSHVPPRNDRQNYGMPVAAPPEGVSSHVPPRNDRHSGGSLPAMSPAPHEAEVPSDNAHGPLSSHTQPPSETVPESPPPVPAASSHHHQFTPRKRAGNPSSAPSPLHTPDSYYPAPPSLIRPKVHAPPPHNQDNQGTPRPAQSRVAPSTHHGGPIQFPAMSPFGFVKPKAPKMRPIHALPPPPPNLDCTPPSCRDPYTNSRPGSPCTCVLPMNVGLRLSIPLITFFPWVFDFAQEIASGTSIEQSQVRIMGANAANELPDKTDVLIDLLPFGDQFENSTVFSISQKFWHKELFINSSLFGDYLVLYVTYPGLPSPPMAPGSIDNHGSSGGDSSSRTLHPFAVDVGKREGKQNHSIVAILVLSAVITSILCIGVVWILLLKYRTRSRLSQAPQGLRNSLTKEAGKNKFSADQVVLDILIGCFSVGHLLKDSSFYYRTDPTMIKSRPTSASASFSSSIRTYAGTTKTFSLHEMEQATNSFDHSKIIGEGGFGRVYEGTLEDGMKVAIKVLKRDDRQGADKEVAPLNWYARLKIALGAARGLAYLHEDSNPRVIHRDFKSSNILLEEDFNPKVSDFGLARAAKGEGNEYISTRVMGTFGYVAPEYAMTGHLLVKSDVYSYGVVLLELLTGRKPVDMLRPPGQENLVTWARPLLSNRDSLESIIDPSLYPDITLDSLTKVAAIASMCVQPEVDQRPFMGEVVQALKLVCNTGDDFSRVSGSCSLEETSILEERPRISTGWDLGSERMLPEPDVFSMSARFTRDASGSFRRYSSSGPLRPGSSSLQFWHQTRGLTSGSASEHGNLDRGLKTGDQLV</sequence>
<feature type="region of interest" description="Disordered" evidence="7">
    <location>
        <begin position="493"/>
        <end position="720"/>
    </location>
</feature>
<dbReference type="EMBL" id="JACMSC010000015">
    <property type="protein sequence ID" value="KAG6484451.1"/>
    <property type="molecule type" value="Genomic_DNA"/>
</dbReference>
<evidence type="ECO:0000256" key="4">
    <source>
        <dbReference type="ARBA" id="ARBA00022777"/>
    </source>
</evidence>
<keyword evidence="1" id="KW-0723">Serine/threonine-protein kinase</keyword>
<keyword evidence="8" id="KW-0472">Membrane</keyword>
<evidence type="ECO:0000259" key="9">
    <source>
        <dbReference type="PROSITE" id="PS50011"/>
    </source>
</evidence>
<keyword evidence="5 6" id="KW-0067">ATP-binding</keyword>
<dbReference type="InterPro" id="IPR000719">
    <property type="entry name" value="Prot_kinase_dom"/>
</dbReference>
<evidence type="ECO:0000256" key="5">
    <source>
        <dbReference type="ARBA" id="ARBA00022840"/>
    </source>
</evidence>
<evidence type="ECO:0000313" key="11">
    <source>
        <dbReference type="Proteomes" id="UP000734854"/>
    </source>
</evidence>
<evidence type="ECO:0000313" key="10">
    <source>
        <dbReference type="EMBL" id="KAG6484451.1"/>
    </source>
</evidence>
<name>A0A8J5FR68_ZINOF</name>
<evidence type="ECO:0000256" key="6">
    <source>
        <dbReference type="PROSITE-ProRule" id="PRU10141"/>
    </source>
</evidence>
<evidence type="ECO:0000256" key="2">
    <source>
        <dbReference type="ARBA" id="ARBA00022679"/>
    </source>
</evidence>
<dbReference type="PROSITE" id="PS00108">
    <property type="entry name" value="PROTEIN_KINASE_ST"/>
    <property type="match status" value="1"/>
</dbReference>
<feature type="region of interest" description="Disordered" evidence="7">
    <location>
        <begin position="348"/>
        <end position="462"/>
    </location>
</feature>
<dbReference type="InterPro" id="IPR001245">
    <property type="entry name" value="Ser-Thr/Tyr_kinase_cat_dom"/>
</dbReference>
<feature type="transmembrane region" description="Helical" evidence="8">
    <location>
        <begin position="907"/>
        <end position="931"/>
    </location>
</feature>
<feature type="transmembrane region" description="Helical" evidence="8">
    <location>
        <begin position="70"/>
        <end position="89"/>
    </location>
</feature>
<dbReference type="Gene3D" id="1.10.510.10">
    <property type="entry name" value="Transferase(Phosphotransferase) domain 1"/>
    <property type="match status" value="1"/>
</dbReference>
<proteinExistence type="predicted"/>
<dbReference type="InterPro" id="IPR057597">
    <property type="entry name" value="ALE2_N"/>
</dbReference>
<evidence type="ECO:0000256" key="1">
    <source>
        <dbReference type="ARBA" id="ARBA00022527"/>
    </source>
</evidence>
<dbReference type="PANTHER" id="PTHR47989:SF45">
    <property type="entry name" value="OS01G0709500 PROTEIN"/>
    <property type="match status" value="1"/>
</dbReference>
<dbReference type="PROSITE" id="PS50011">
    <property type="entry name" value="PROTEIN_KINASE_DOM"/>
    <property type="match status" value="1"/>
</dbReference>
<feature type="compositionally biased region" description="Basic residues" evidence="7">
    <location>
        <begin position="637"/>
        <end position="648"/>
    </location>
</feature>
<organism evidence="10 11">
    <name type="scientific">Zingiber officinale</name>
    <name type="common">Ginger</name>
    <name type="synonym">Amomum zingiber</name>
    <dbReference type="NCBI Taxonomy" id="94328"/>
    <lineage>
        <taxon>Eukaryota</taxon>
        <taxon>Viridiplantae</taxon>
        <taxon>Streptophyta</taxon>
        <taxon>Embryophyta</taxon>
        <taxon>Tracheophyta</taxon>
        <taxon>Spermatophyta</taxon>
        <taxon>Magnoliopsida</taxon>
        <taxon>Liliopsida</taxon>
        <taxon>Zingiberales</taxon>
        <taxon>Zingiberaceae</taxon>
        <taxon>Zingiber</taxon>
    </lineage>
</organism>
<dbReference type="FunFam" id="1.10.510.10:FF:000051">
    <property type="entry name" value="Receptor-like serine/threonine-protein kinase ALE2"/>
    <property type="match status" value="1"/>
</dbReference>
<keyword evidence="8" id="KW-1133">Transmembrane helix</keyword>
<comment type="caution">
    <text evidence="10">The sequence shown here is derived from an EMBL/GenBank/DDBJ whole genome shotgun (WGS) entry which is preliminary data.</text>
</comment>
<gene>
    <name evidence="10" type="ORF">ZIOFF_052969</name>
</gene>
<dbReference type="SUPFAM" id="SSF56112">
    <property type="entry name" value="Protein kinase-like (PK-like)"/>
    <property type="match status" value="1"/>
</dbReference>
<keyword evidence="3 6" id="KW-0547">Nucleotide-binding</keyword>
<feature type="compositionally biased region" description="Pro residues" evidence="7">
    <location>
        <begin position="666"/>
        <end position="682"/>
    </location>
</feature>